<dbReference type="GO" id="GO:0004056">
    <property type="term" value="F:argininosuccinate lyase activity"/>
    <property type="evidence" value="ECO:0007669"/>
    <property type="project" value="UniProtKB-EC"/>
</dbReference>
<proteinExistence type="predicted"/>
<protein>
    <recommendedName>
        <fullName evidence="2">argininosuccinate lyase</fullName>
        <ecNumber evidence="2">4.3.2.1</ecNumber>
    </recommendedName>
</protein>
<evidence type="ECO:0000313" key="8">
    <source>
        <dbReference type="Proteomes" id="UP000029453"/>
    </source>
</evidence>
<keyword evidence="4" id="KW-0028">Amino-acid biosynthesis</keyword>
<comment type="caution">
    <text evidence="7">The sequence shown here is derived from an EMBL/GenBank/DDBJ whole genome shotgun (WGS) entry which is preliminary data.</text>
</comment>
<keyword evidence="3" id="KW-0055">Arginine biosynthesis</keyword>
<dbReference type="Pfam" id="PF00206">
    <property type="entry name" value="Lyase_1"/>
    <property type="match status" value="1"/>
</dbReference>
<dbReference type="PANTHER" id="PTHR43814:SF1">
    <property type="entry name" value="ARGININOSUCCINATE LYASE"/>
    <property type="match status" value="1"/>
</dbReference>
<dbReference type="Proteomes" id="UP000029453">
    <property type="component" value="Unassembled WGS sequence"/>
</dbReference>
<evidence type="ECO:0000256" key="3">
    <source>
        <dbReference type="ARBA" id="ARBA00022571"/>
    </source>
</evidence>
<dbReference type="EMBL" id="BALG01000526">
    <property type="protein sequence ID" value="GAC44500.1"/>
    <property type="molecule type" value="Genomic_DNA"/>
</dbReference>
<dbReference type="InterPro" id="IPR009049">
    <property type="entry name" value="Argininosuccinate_lyase"/>
</dbReference>
<dbReference type="SUPFAM" id="SSF48557">
    <property type="entry name" value="L-aspartase-like"/>
    <property type="match status" value="1"/>
</dbReference>
<reference evidence="7 8" key="1">
    <citation type="submission" date="2012-10" db="EMBL/GenBank/DDBJ databases">
        <title>Draft Genome Sequence of Paenibacillus popilliae ATCC 14706T.</title>
        <authorList>
            <person name="Iiyama K."/>
            <person name="Mori K."/>
            <person name="Mon H."/>
            <person name="Chieda Y."/>
            <person name="Lee J.M."/>
            <person name="Kusakabe T."/>
            <person name="Tashiro K."/>
            <person name="Asano S."/>
            <person name="Yasunaga-Aoki C."/>
            <person name="Shimizu S."/>
        </authorList>
    </citation>
    <scope>NUCLEOTIDE SEQUENCE [LARGE SCALE GENOMIC DNA]</scope>
    <source>
        <strain evidence="7 8">ATCC 14706</strain>
    </source>
</reference>
<dbReference type="Gene3D" id="1.10.275.10">
    <property type="entry name" value="Fumarase/aspartase (N-terminal domain)"/>
    <property type="match status" value="1"/>
</dbReference>
<dbReference type="AlphaFoldDB" id="M9LMB7"/>
<dbReference type="GO" id="GO:0042450">
    <property type="term" value="P:L-arginine biosynthetic process via ornithine"/>
    <property type="evidence" value="ECO:0007669"/>
    <property type="project" value="InterPro"/>
</dbReference>
<dbReference type="UniPathway" id="UPA00068">
    <property type="reaction ID" value="UER00114"/>
</dbReference>
<dbReference type="PANTHER" id="PTHR43814">
    <property type="entry name" value="ARGININOSUCCINATE LYASE"/>
    <property type="match status" value="1"/>
</dbReference>
<dbReference type="InterPro" id="IPR000362">
    <property type="entry name" value="Fumarate_lyase_fam"/>
</dbReference>
<dbReference type="InterPro" id="IPR022761">
    <property type="entry name" value="Fumarate_lyase_N"/>
</dbReference>
<dbReference type="PRINTS" id="PR00149">
    <property type="entry name" value="FUMRATELYASE"/>
</dbReference>
<evidence type="ECO:0000256" key="1">
    <source>
        <dbReference type="ARBA" id="ARBA00004941"/>
    </source>
</evidence>
<dbReference type="InterPro" id="IPR024083">
    <property type="entry name" value="Fumarase/histidase_N"/>
</dbReference>
<accession>M9LMB7</accession>
<feature type="domain" description="Fumarate lyase N-terminal" evidence="6">
    <location>
        <begin position="65"/>
        <end position="307"/>
    </location>
</feature>
<gene>
    <name evidence="7" type="ORF">PPOP_3906</name>
</gene>
<organism evidence="7 8">
    <name type="scientific">Paenibacillus popilliae ATCC 14706</name>
    <dbReference type="NCBI Taxonomy" id="1212764"/>
    <lineage>
        <taxon>Bacteria</taxon>
        <taxon>Bacillati</taxon>
        <taxon>Bacillota</taxon>
        <taxon>Bacilli</taxon>
        <taxon>Bacillales</taxon>
        <taxon>Paenibacillaceae</taxon>
        <taxon>Paenibacillus</taxon>
    </lineage>
</organism>
<dbReference type="OrthoDB" id="9768878at2"/>
<evidence type="ECO:0000313" key="7">
    <source>
        <dbReference type="EMBL" id="GAC44500.1"/>
    </source>
</evidence>
<dbReference type="PRINTS" id="PR00145">
    <property type="entry name" value="ARGSUCLYASE"/>
</dbReference>
<evidence type="ECO:0000256" key="2">
    <source>
        <dbReference type="ARBA" id="ARBA00012338"/>
    </source>
</evidence>
<evidence type="ECO:0000256" key="4">
    <source>
        <dbReference type="ARBA" id="ARBA00022605"/>
    </source>
</evidence>
<dbReference type="InterPro" id="IPR008948">
    <property type="entry name" value="L-Aspartase-like"/>
</dbReference>
<dbReference type="Gene3D" id="1.20.200.10">
    <property type="entry name" value="Fumarase/aspartase (Central domain)"/>
    <property type="match status" value="1"/>
</dbReference>
<evidence type="ECO:0000259" key="6">
    <source>
        <dbReference type="Pfam" id="PF00206"/>
    </source>
</evidence>
<keyword evidence="5 7" id="KW-0456">Lyase</keyword>
<dbReference type="RefSeq" id="WP_006288347.1">
    <property type="nucleotide sequence ID" value="NZ_BALG01000526.1"/>
</dbReference>
<dbReference type="Gene3D" id="1.10.40.30">
    <property type="entry name" value="Fumarase/aspartase (C-terminal domain)"/>
    <property type="match status" value="1"/>
</dbReference>
<dbReference type="GO" id="GO:0005829">
    <property type="term" value="C:cytosol"/>
    <property type="evidence" value="ECO:0007669"/>
    <property type="project" value="TreeGrafter"/>
</dbReference>
<dbReference type="EC" id="4.3.2.1" evidence="2"/>
<name>M9LMB7_PAEPP</name>
<comment type="pathway">
    <text evidence="1">Amino-acid biosynthesis; L-arginine biosynthesis; L-arginine from L-ornithine and carbamoyl phosphate: step 3/3.</text>
</comment>
<keyword evidence="8" id="KW-1185">Reference proteome</keyword>
<sequence>MNLFNELGQSAITGRLLEQPSTFIHDEILHPQFTYEVEHLLPYYLRIEKVISMEYARMGLLDMEALQAIILQLDQIDIETLVGNPQANMTDILFAIERYVEQNTSHSMTAWHLDRSRNDVQATAQVMLARDKLLEIIEAFLLLSDAMHPLAQEHVHVRMPGYTHYQSAQIISVGFYFTAMNEQIGHTIDRLHSQWMSMDTCPLGSGAMSGLELPWDRMRMAQMLGFTRYCRHALMGVASKEFMLLIGAELSTASVALTRFVTDFMNWGSSEYRFMDLPDHLCGISSAMPQKKNFTVLERIRGKLAHIPAYYIDLVMGQQRTPYTNMVETAKEGGSNLLTMLATMQTAVQLLTYVISHMRFDREQMERLCTKEFFGGFSLANQLTLRFDIPYRKAQIVAGKYITAMMDQGRLPADVDPHLLQELCRELGYPAEIQADVLIRCFSAESGLTIKKSLGSTHPDQVAALLSIQERERTLRWKDLHKKQEQSRTYLLC</sequence>
<evidence type="ECO:0000256" key="5">
    <source>
        <dbReference type="ARBA" id="ARBA00023239"/>
    </source>
</evidence>